<feature type="region of interest" description="Disordered" evidence="1">
    <location>
        <begin position="429"/>
        <end position="458"/>
    </location>
</feature>
<sequence>MIHLDPYSGVHSMVMAQDPEIITDAFKHVGNALKSALKGIPSVCGKIKQAIHNKRYSHLLNSAQGNPQLFSKIDAAVKNTLLQGGTQIVEDSKDYNQLFKVCKKAVYNKLNERISLISQLEKMSDCEIGEYYASGRFKEDELLATFSQNALPEAIKQKVAVYSQQQKDQKTIDNIKQKSQNIEQICQTLTTSKQAVSQTADQLLNMHDEGYVHPLQENFLAKKDYFHTRVLSTEAKIKYVQTFLDEVQKHPNLAQSALAGNQALIKIARQTCEEVNPRKFKNEMNKAQKEIVQLAVMRTMSHNFTKVVSLLNTYLKNSRDSKMRSNLDTALNDYLNGCKATEKLSVYKLNYPHHAADIQLIRDFIQERDKLQSLNDADFSDQLIILKFAYVNRAADKNLQQAFGKQNQKTFHKPSQSISVIPQTIEKTPSLKDLVHPKPKGTSSDTNQKTLSNPAEACVHQKRERRYIHTRLSSAAAA</sequence>
<feature type="compositionally biased region" description="Polar residues" evidence="1">
    <location>
        <begin position="441"/>
        <end position="453"/>
    </location>
</feature>
<reference evidence="3" key="1">
    <citation type="submission" date="2015-09" db="EMBL/GenBank/DDBJ databases">
        <authorList>
            <person name="Bertelli C."/>
        </authorList>
    </citation>
    <scope>NUCLEOTIDE SEQUENCE [LARGE SCALE GENOMIC DNA]</scope>
    <source>
        <strain evidence="3">KNic</strain>
    </source>
</reference>
<dbReference type="KEGG" id="pnl:PNK_1030"/>
<dbReference type="AlphaFoldDB" id="A0A0U5JCU0"/>
<evidence type="ECO:0000313" key="3">
    <source>
        <dbReference type="Proteomes" id="UP000069902"/>
    </source>
</evidence>
<dbReference type="Proteomes" id="UP000069902">
    <property type="component" value="Chromosome cPNK"/>
</dbReference>
<organism evidence="2 3">
    <name type="scientific">Candidatus Protochlamydia naegleriophila</name>
    <dbReference type="NCBI Taxonomy" id="389348"/>
    <lineage>
        <taxon>Bacteria</taxon>
        <taxon>Pseudomonadati</taxon>
        <taxon>Chlamydiota</taxon>
        <taxon>Chlamydiia</taxon>
        <taxon>Parachlamydiales</taxon>
        <taxon>Parachlamydiaceae</taxon>
        <taxon>Candidatus Protochlamydia</taxon>
    </lineage>
</organism>
<accession>A0A0U5JCU0</accession>
<name>A0A0U5JCU0_9BACT</name>
<keyword evidence="3" id="KW-1185">Reference proteome</keyword>
<dbReference type="InParanoid" id="A0A0U5JCU0"/>
<dbReference type="PATRIC" id="fig|389348.3.peg.1136"/>
<dbReference type="RefSeq" id="WP_032123672.1">
    <property type="nucleotide sequence ID" value="NZ_LN879502.1"/>
</dbReference>
<dbReference type="EMBL" id="LN879502">
    <property type="protein sequence ID" value="CUI16650.1"/>
    <property type="molecule type" value="Genomic_DNA"/>
</dbReference>
<evidence type="ECO:0000256" key="1">
    <source>
        <dbReference type="SAM" id="MobiDB-lite"/>
    </source>
</evidence>
<gene>
    <name evidence="2" type="ORF">PNK_1030</name>
</gene>
<protein>
    <submittedName>
        <fullName evidence="2">Uncharacterized protein</fullName>
    </submittedName>
</protein>
<evidence type="ECO:0000313" key="2">
    <source>
        <dbReference type="EMBL" id="CUI16650.1"/>
    </source>
</evidence>
<proteinExistence type="predicted"/>